<evidence type="ECO:0000256" key="1">
    <source>
        <dbReference type="ARBA" id="ARBA00023012"/>
    </source>
</evidence>
<reference evidence="3" key="3">
    <citation type="submission" date="2023-06" db="EMBL/GenBank/DDBJ databases">
        <authorList>
            <person name="Sun Q."/>
            <person name="Zhou Y."/>
        </authorList>
    </citation>
    <scope>NUCLEOTIDE SEQUENCE</scope>
    <source>
        <strain evidence="3">CGMCC 1.10859</strain>
    </source>
</reference>
<dbReference type="InterPro" id="IPR036641">
    <property type="entry name" value="HPT_dom_sf"/>
</dbReference>
<evidence type="ECO:0000313" key="3">
    <source>
        <dbReference type="EMBL" id="GHE01836.1"/>
    </source>
</evidence>
<name>A0AAN5A0B1_9RHOB</name>
<dbReference type="GO" id="GO:0004672">
    <property type="term" value="F:protein kinase activity"/>
    <property type="evidence" value="ECO:0007669"/>
    <property type="project" value="UniProtKB-ARBA"/>
</dbReference>
<sequence>MIDWGRVETLFEEIGGEDFHEVVQIFLEEADSVIARLETAPDPDCYEEDLHFLKGSALNLGFSDLAALCQVGERQAAAGSAEHIDIGPILRCYRASVDAFAERGGPPSQRSSAA</sequence>
<dbReference type="EMBL" id="BNAB01000007">
    <property type="protein sequence ID" value="GHE01836.1"/>
    <property type="molecule type" value="Genomic_DNA"/>
</dbReference>
<comment type="caution">
    <text evidence="3">The sequence shown here is derived from an EMBL/GenBank/DDBJ whole genome shotgun (WGS) entry which is preliminary data.</text>
</comment>
<evidence type="ECO:0000313" key="6">
    <source>
        <dbReference type="Proteomes" id="UP000634647"/>
    </source>
</evidence>
<reference evidence="4 5" key="2">
    <citation type="submission" date="2016-10" db="EMBL/GenBank/DDBJ databases">
        <authorList>
            <person name="Varghese N."/>
            <person name="Submissions S."/>
        </authorList>
    </citation>
    <scope>NUCLEOTIDE SEQUENCE [LARGE SCALE GENOMIC DNA]</scope>
    <source>
        <strain evidence="4 5">DSM 24802</strain>
    </source>
</reference>
<gene>
    <name evidence="3" type="ORF">GCM10008024_19200</name>
    <name evidence="4" type="ORF">SAMN05444006_10826</name>
</gene>
<dbReference type="Pfam" id="PF01627">
    <property type="entry name" value="Hpt"/>
    <property type="match status" value="1"/>
</dbReference>
<dbReference type="AlphaFoldDB" id="A0AAN5A0B1"/>
<dbReference type="Proteomes" id="UP000199541">
    <property type="component" value="Unassembled WGS sequence"/>
</dbReference>
<dbReference type="CDD" id="cd00088">
    <property type="entry name" value="HPT"/>
    <property type="match status" value="1"/>
</dbReference>
<keyword evidence="5" id="KW-1185">Reference proteome</keyword>
<proteinExistence type="predicted"/>
<dbReference type="Proteomes" id="UP000634647">
    <property type="component" value="Unassembled WGS sequence"/>
</dbReference>
<feature type="domain" description="HPt" evidence="2">
    <location>
        <begin position="21"/>
        <end position="95"/>
    </location>
</feature>
<dbReference type="RefSeq" id="WP_035844695.1">
    <property type="nucleotide sequence ID" value="NZ_BNAB01000007.1"/>
</dbReference>
<accession>A0AAN5A0B1</accession>
<reference evidence="3" key="1">
    <citation type="journal article" date="2014" name="Int. J. Syst. Evol. Microbiol.">
        <title>Complete genome sequence of Corynebacterium casei LMG S-19264T (=DSM 44701T), isolated from a smear-ripened cheese.</title>
        <authorList>
            <consortium name="US DOE Joint Genome Institute (JGI-PGF)"/>
            <person name="Walter F."/>
            <person name="Albersmeier A."/>
            <person name="Kalinowski J."/>
            <person name="Ruckert C."/>
        </authorList>
    </citation>
    <scope>NUCLEOTIDE SEQUENCE</scope>
    <source>
        <strain evidence="3">CGMCC 1.10859</strain>
    </source>
</reference>
<dbReference type="EMBL" id="FNOB01000008">
    <property type="protein sequence ID" value="SDW92254.1"/>
    <property type="molecule type" value="Genomic_DNA"/>
</dbReference>
<evidence type="ECO:0000259" key="2">
    <source>
        <dbReference type="Pfam" id="PF01627"/>
    </source>
</evidence>
<evidence type="ECO:0000313" key="4">
    <source>
        <dbReference type="EMBL" id="SDW92254.1"/>
    </source>
</evidence>
<dbReference type="SUPFAM" id="SSF47226">
    <property type="entry name" value="Histidine-containing phosphotransfer domain, HPT domain"/>
    <property type="match status" value="1"/>
</dbReference>
<dbReference type="InterPro" id="IPR008207">
    <property type="entry name" value="Sig_transdc_His_kin_Hpt_dom"/>
</dbReference>
<dbReference type="Gene3D" id="1.20.120.160">
    <property type="entry name" value="HPT domain"/>
    <property type="match status" value="1"/>
</dbReference>
<evidence type="ECO:0000313" key="5">
    <source>
        <dbReference type="Proteomes" id="UP000199541"/>
    </source>
</evidence>
<keyword evidence="1" id="KW-0902">Two-component regulatory system</keyword>
<dbReference type="GO" id="GO:0000160">
    <property type="term" value="P:phosphorelay signal transduction system"/>
    <property type="evidence" value="ECO:0007669"/>
    <property type="project" value="UniProtKB-KW"/>
</dbReference>
<protein>
    <submittedName>
        <fullName evidence="4">Hpt domain-containing protein</fullName>
    </submittedName>
    <submittedName>
        <fullName evidence="3">Nickel transporter</fullName>
    </submittedName>
</protein>
<organism evidence="3 6">
    <name type="scientific">Allgaiera indica</name>
    <dbReference type="NCBI Taxonomy" id="765699"/>
    <lineage>
        <taxon>Bacteria</taxon>
        <taxon>Pseudomonadati</taxon>
        <taxon>Pseudomonadota</taxon>
        <taxon>Alphaproteobacteria</taxon>
        <taxon>Rhodobacterales</taxon>
        <taxon>Paracoccaceae</taxon>
        <taxon>Allgaiera</taxon>
    </lineage>
</organism>